<evidence type="ECO:0000313" key="7">
    <source>
        <dbReference type="Proteomes" id="UP001501585"/>
    </source>
</evidence>
<organism evidence="6 7">
    <name type="scientific">Nocardiopsis rhodophaea</name>
    <dbReference type="NCBI Taxonomy" id="280238"/>
    <lineage>
        <taxon>Bacteria</taxon>
        <taxon>Bacillati</taxon>
        <taxon>Actinomycetota</taxon>
        <taxon>Actinomycetes</taxon>
        <taxon>Streptosporangiales</taxon>
        <taxon>Nocardiopsidaceae</taxon>
        <taxon>Nocardiopsis</taxon>
    </lineage>
</organism>
<feature type="region of interest" description="Disordered" evidence="4">
    <location>
        <begin position="48"/>
        <end position="72"/>
    </location>
</feature>
<protein>
    <recommendedName>
        <fullName evidence="5">PEP-utilising enzyme mobile domain-containing protein</fullName>
    </recommendedName>
</protein>
<dbReference type="InterPro" id="IPR008279">
    <property type="entry name" value="PEP-util_enz_mobile_dom"/>
</dbReference>
<feature type="domain" description="PEP-utilising enzyme mobile" evidence="5">
    <location>
        <begin position="2"/>
        <end position="46"/>
    </location>
</feature>
<evidence type="ECO:0000313" key="6">
    <source>
        <dbReference type="EMBL" id="GAA1986057.1"/>
    </source>
</evidence>
<evidence type="ECO:0000256" key="4">
    <source>
        <dbReference type="SAM" id="MobiDB-lite"/>
    </source>
</evidence>
<keyword evidence="3" id="KW-0067">ATP-binding</keyword>
<comment type="caution">
    <text evidence="6">The sequence shown here is derived from an EMBL/GenBank/DDBJ whole genome shotgun (WGS) entry which is preliminary data.</text>
</comment>
<dbReference type="PANTHER" id="PTHR43030:SF1">
    <property type="entry name" value="PHOSPHOENOLPYRUVATE SYNTHASE"/>
    <property type="match status" value="1"/>
</dbReference>
<dbReference type="SUPFAM" id="SSF52009">
    <property type="entry name" value="Phosphohistidine domain"/>
    <property type="match status" value="1"/>
</dbReference>
<dbReference type="Pfam" id="PF00391">
    <property type="entry name" value="PEP-utilizers"/>
    <property type="match status" value="1"/>
</dbReference>
<keyword evidence="2" id="KW-0547">Nucleotide-binding</keyword>
<evidence type="ECO:0000256" key="1">
    <source>
        <dbReference type="ARBA" id="ARBA00007837"/>
    </source>
</evidence>
<gene>
    <name evidence="6" type="ORF">GCM10009799_09400</name>
</gene>
<dbReference type="Proteomes" id="UP001501585">
    <property type="component" value="Unassembled WGS sequence"/>
</dbReference>
<dbReference type="InterPro" id="IPR006319">
    <property type="entry name" value="PEP_synth"/>
</dbReference>
<evidence type="ECO:0000256" key="3">
    <source>
        <dbReference type="ARBA" id="ARBA00022840"/>
    </source>
</evidence>
<proteinExistence type="inferred from homology"/>
<dbReference type="PANTHER" id="PTHR43030">
    <property type="entry name" value="PHOSPHOENOLPYRUVATE SYNTHASE"/>
    <property type="match status" value="1"/>
</dbReference>
<sequence length="72" mass="6802">MVDSGGAGSHAAIFAREYGIPAVMGTGVATTELTSGRIVTVDGDVGEVSAADEAPGEAAVPAAKGGTEGGPS</sequence>
<dbReference type="EMBL" id="BAAAPC010000003">
    <property type="protein sequence ID" value="GAA1986057.1"/>
    <property type="molecule type" value="Genomic_DNA"/>
</dbReference>
<keyword evidence="7" id="KW-1185">Reference proteome</keyword>
<accession>A0ABN2SHB3</accession>
<reference evidence="6 7" key="1">
    <citation type="journal article" date="2019" name="Int. J. Syst. Evol. Microbiol.">
        <title>The Global Catalogue of Microorganisms (GCM) 10K type strain sequencing project: providing services to taxonomists for standard genome sequencing and annotation.</title>
        <authorList>
            <consortium name="The Broad Institute Genomics Platform"/>
            <consortium name="The Broad Institute Genome Sequencing Center for Infectious Disease"/>
            <person name="Wu L."/>
            <person name="Ma J."/>
        </authorList>
    </citation>
    <scope>NUCLEOTIDE SEQUENCE [LARGE SCALE GENOMIC DNA]</scope>
    <source>
        <strain evidence="6 7">JCM 15313</strain>
    </source>
</reference>
<comment type="similarity">
    <text evidence="1">Belongs to the PEP-utilizing enzyme family.</text>
</comment>
<name>A0ABN2SHB3_9ACTN</name>
<evidence type="ECO:0000259" key="5">
    <source>
        <dbReference type="Pfam" id="PF00391"/>
    </source>
</evidence>
<dbReference type="Gene3D" id="3.50.30.10">
    <property type="entry name" value="Phosphohistidine domain"/>
    <property type="match status" value="1"/>
</dbReference>
<evidence type="ECO:0000256" key="2">
    <source>
        <dbReference type="ARBA" id="ARBA00022741"/>
    </source>
</evidence>
<dbReference type="InterPro" id="IPR036637">
    <property type="entry name" value="Phosphohistidine_dom_sf"/>
</dbReference>